<dbReference type="OrthoDB" id="8124017at2759"/>
<evidence type="ECO:0000313" key="2">
    <source>
        <dbReference type="EMBL" id="GBP09794.1"/>
    </source>
</evidence>
<protein>
    <recommendedName>
        <fullName evidence="4">Secreted protein</fullName>
    </recommendedName>
</protein>
<keyword evidence="3" id="KW-1185">Reference proteome</keyword>
<proteinExistence type="predicted"/>
<evidence type="ECO:0008006" key="4">
    <source>
        <dbReference type="Google" id="ProtNLM"/>
    </source>
</evidence>
<sequence length="118" mass="13016">MVRTSASFFIFSCLYVHQFFVPPTKFVPLSEYITLGVPLRAMNRRKASIMGLMTNSASSMCTARVVRHVNSARISFVSRPIVTLGRNNRPVHVKGVGDDVGVREAGHPPQTAFSADFC</sequence>
<dbReference type="AlphaFoldDB" id="A0A4C1T6N1"/>
<evidence type="ECO:0000313" key="3">
    <source>
        <dbReference type="Proteomes" id="UP000299102"/>
    </source>
</evidence>
<accession>A0A4C1T6N1</accession>
<reference evidence="2 3" key="1">
    <citation type="journal article" date="2019" name="Commun. Biol.">
        <title>The bagworm genome reveals a unique fibroin gene that provides high tensile strength.</title>
        <authorList>
            <person name="Kono N."/>
            <person name="Nakamura H."/>
            <person name="Ohtoshi R."/>
            <person name="Tomita M."/>
            <person name="Numata K."/>
            <person name="Arakawa K."/>
        </authorList>
    </citation>
    <scope>NUCLEOTIDE SEQUENCE [LARGE SCALE GENOMIC DNA]</scope>
</reference>
<feature type="chain" id="PRO_5020022218" description="Secreted protein" evidence="1">
    <location>
        <begin position="19"/>
        <end position="118"/>
    </location>
</feature>
<evidence type="ECO:0000256" key="1">
    <source>
        <dbReference type="SAM" id="SignalP"/>
    </source>
</evidence>
<name>A0A4C1T6N1_EUMVA</name>
<dbReference type="Proteomes" id="UP000299102">
    <property type="component" value="Unassembled WGS sequence"/>
</dbReference>
<organism evidence="2 3">
    <name type="scientific">Eumeta variegata</name>
    <name type="common">Bagworm moth</name>
    <name type="synonym">Eumeta japonica</name>
    <dbReference type="NCBI Taxonomy" id="151549"/>
    <lineage>
        <taxon>Eukaryota</taxon>
        <taxon>Metazoa</taxon>
        <taxon>Ecdysozoa</taxon>
        <taxon>Arthropoda</taxon>
        <taxon>Hexapoda</taxon>
        <taxon>Insecta</taxon>
        <taxon>Pterygota</taxon>
        <taxon>Neoptera</taxon>
        <taxon>Endopterygota</taxon>
        <taxon>Lepidoptera</taxon>
        <taxon>Glossata</taxon>
        <taxon>Ditrysia</taxon>
        <taxon>Tineoidea</taxon>
        <taxon>Psychidae</taxon>
        <taxon>Oiketicinae</taxon>
        <taxon>Eumeta</taxon>
    </lineage>
</organism>
<dbReference type="EMBL" id="BGZK01012202">
    <property type="protein sequence ID" value="GBP09794.1"/>
    <property type="molecule type" value="Genomic_DNA"/>
</dbReference>
<keyword evidence="1" id="KW-0732">Signal</keyword>
<comment type="caution">
    <text evidence="2">The sequence shown here is derived from an EMBL/GenBank/DDBJ whole genome shotgun (WGS) entry which is preliminary data.</text>
</comment>
<gene>
    <name evidence="2" type="ORF">EVAR_91732_1</name>
</gene>
<feature type="signal peptide" evidence="1">
    <location>
        <begin position="1"/>
        <end position="18"/>
    </location>
</feature>